<evidence type="ECO:0000259" key="3">
    <source>
        <dbReference type="Pfam" id="PF13505"/>
    </source>
</evidence>
<organism evidence="4 5">
    <name type="scientific">Geomesophilobacter sediminis</name>
    <dbReference type="NCBI Taxonomy" id="2798584"/>
    <lineage>
        <taxon>Bacteria</taxon>
        <taxon>Pseudomonadati</taxon>
        <taxon>Thermodesulfobacteriota</taxon>
        <taxon>Desulfuromonadia</taxon>
        <taxon>Geobacterales</taxon>
        <taxon>Geobacteraceae</taxon>
        <taxon>Geomesophilobacter</taxon>
    </lineage>
</organism>
<dbReference type="InterPro" id="IPR011250">
    <property type="entry name" value="OMP/PagP_B-barrel"/>
</dbReference>
<evidence type="ECO:0000313" key="5">
    <source>
        <dbReference type="Proteomes" id="UP000636888"/>
    </source>
</evidence>
<protein>
    <submittedName>
        <fullName evidence="4">Porin family protein</fullName>
    </submittedName>
</protein>
<evidence type="ECO:0000256" key="2">
    <source>
        <dbReference type="SAM" id="SignalP"/>
    </source>
</evidence>
<dbReference type="EMBL" id="JAEMHM010000005">
    <property type="protein sequence ID" value="MBJ6724610.1"/>
    <property type="molecule type" value="Genomic_DNA"/>
</dbReference>
<feature type="chain" id="PRO_5035195310" evidence="2">
    <location>
        <begin position="22"/>
        <end position="191"/>
    </location>
</feature>
<dbReference type="Pfam" id="PF13505">
    <property type="entry name" value="OMP_b-brl"/>
    <property type="match status" value="1"/>
</dbReference>
<keyword evidence="5" id="KW-1185">Reference proteome</keyword>
<proteinExistence type="predicted"/>
<gene>
    <name evidence="4" type="ORF">JFN93_07820</name>
</gene>
<dbReference type="AlphaFoldDB" id="A0A8J7JL88"/>
<accession>A0A8J7JL88</accession>
<dbReference type="Gene3D" id="2.40.160.20">
    <property type="match status" value="1"/>
</dbReference>
<dbReference type="InterPro" id="IPR027385">
    <property type="entry name" value="Beta-barrel_OMP"/>
</dbReference>
<comment type="caution">
    <text evidence="4">The sequence shown here is derived from an EMBL/GenBank/DDBJ whole genome shotgun (WGS) entry which is preliminary data.</text>
</comment>
<evidence type="ECO:0000256" key="1">
    <source>
        <dbReference type="ARBA" id="ARBA00022729"/>
    </source>
</evidence>
<feature type="domain" description="Outer membrane protein beta-barrel" evidence="3">
    <location>
        <begin position="10"/>
        <end position="187"/>
    </location>
</feature>
<sequence length="191" mass="20644">MKLIFVVAGLLVGMFVTTAMASGPYLGAAGGVAFYHDGDLSTGGTGEIQYNPGIAATAALGYDFGVLRGEAEFGYRNAKVDTFATFPANDMDTTFYSYMGNVYWDFKTRNITPFVGGGVGLLHGRFTDHYNAFTDSAIGYQLLAGMGLPMTRHLNLDVTYKYQAAAQKFHVGVYDITYASSNVFAGLRYSF</sequence>
<keyword evidence="1 2" id="KW-0732">Signal</keyword>
<feature type="signal peptide" evidence="2">
    <location>
        <begin position="1"/>
        <end position="21"/>
    </location>
</feature>
<name>A0A8J7JL88_9BACT</name>
<dbReference type="Proteomes" id="UP000636888">
    <property type="component" value="Unassembled WGS sequence"/>
</dbReference>
<dbReference type="SUPFAM" id="SSF56925">
    <property type="entry name" value="OMPA-like"/>
    <property type="match status" value="1"/>
</dbReference>
<reference evidence="4" key="1">
    <citation type="submission" date="2020-12" db="EMBL/GenBank/DDBJ databases">
        <title>Geomonas sp. Red875, isolated from river sediment.</title>
        <authorList>
            <person name="Xu Z."/>
            <person name="Zhang Z."/>
            <person name="Masuda Y."/>
            <person name="Itoh H."/>
            <person name="Senoo K."/>
        </authorList>
    </citation>
    <scope>NUCLEOTIDE SEQUENCE</scope>
    <source>
        <strain evidence="4">Red875</strain>
    </source>
</reference>
<dbReference type="RefSeq" id="WP_199383449.1">
    <property type="nucleotide sequence ID" value="NZ_JAEMHM010000005.1"/>
</dbReference>
<evidence type="ECO:0000313" key="4">
    <source>
        <dbReference type="EMBL" id="MBJ6724610.1"/>
    </source>
</evidence>